<dbReference type="GO" id="GO:0009236">
    <property type="term" value="P:cobalamin biosynthetic process"/>
    <property type="evidence" value="ECO:0007669"/>
    <property type="project" value="UniProtKB-UniRule"/>
</dbReference>
<evidence type="ECO:0000256" key="14">
    <source>
        <dbReference type="ARBA" id="ARBA00025228"/>
    </source>
</evidence>
<dbReference type="InterPro" id="IPR003805">
    <property type="entry name" value="CobS"/>
</dbReference>
<evidence type="ECO:0000256" key="7">
    <source>
        <dbReference type="ARBA" id="ARBA00022475"/>
    </source>
</evidence>
<keyword evidence="10 19" id="KW-0812">Transmembrane</keyword>
<feature type="transmembrane region" description="Helical" evidence="19">
    <location>
        <begin position="231"/>
        <end position="250"/>
    </location>
</feature>
<reference evidence="20 23" key="2">
    <citation type="submission" date="2016-01" db="EMBL/GenBank/DDBJ databases">
        <authorList>
            <person name="Varghese N."/>
        </authorList>
    </citation>
    <scope>NUCLEOTIDE SEQUENCE [LARGE SCALE GENOMIC DNA]</scope>
    <source>
        <strain evidence="20 23">HL-91</strain>
    </source>
</reference>
<evidence type="ECO:0000256" key="15">
    <source>
        <dbReference type="ARBA" id="ARBA00032605"/>
    </source>
</evidence>
<evidence type="ECO:0000256" key="13">
    <source>
        <dbReference type="ARBA" id="ARBA00023136"/>
    </source>
</evidence>
<evidence type="ECO:0000313" key="23">
    <source>
        <dbReference type="Proteomes" id="UP000182045"/>
    </source>
</evidence>
<comment type="caution">
    <text evidence="19">Lacks conserved residue(s) required for the propagation of feature annotation.</text>
</comment>
<dbReference type="Proteomes" id="UP000182045">
    <property type="component" value="Unassembled WGS sequence"/>
</dbReference>
<organism evidence="21 22">
    <name type="scientific">Roseibaca calidilacus</name>
    <dbReference type="NCBI Taxonomy" id="1666912"/>
    <lineage>
        <taxon>Bacteria</taxon>
        <taxon>Pseudomonadati</taxon>
        <taxon>Pseudomonadota</taxon>
        <taxon>Alphaproteobacteria</taxon>
        <taxon>Rhodobacterales</taxon>
        <taxon>Paracoccaceae</taxon>
        <taxon>Roseinatronobacter</taxon>
    </lineage>
</organism>
<evidence type="ECO:0000256" key="5">
    <source>
        <dbReference type="ARBA" id="ARBA00013200"/>
    </source>
</evidence>
<dbReference type="GO" id="GO:0008818">
    <property type="term" value="F:cobalamin 5'-phosphate synthase activity"/>
    <property type="evidence" value="ECO:0007669"/>
    <property type="project" value="UniProtKB-UniRule"/>
</dbReference>
<evidence type="ECO:0000256" key="6">
    <source>
        <dbReference type="ARBA" id="ARBA00015850"/>
    </source>
</evidence>
<keyword evidence="8 19" id="KW-0169">Cobalamin biosynthesis</keyword>
<evidence type="ECO:0000256" key="3">
    <source>
        <dbReference type="ARBA" id="ARBA00004663"/>
    </source>
</evidence>
<proteinExistence type="inferred from homology"/>
<dbReference type="AlphaFoldDB" id="A0A0N8K718"/>
<comment type="cofactor">
    <cofactor evidence="1 19">
        <name>Mg(2+)</name>
        <dbReference type="ChEBI" id="CHEBI:18420"/>
    </cofactor>
</comment>
<evidence type="ECO:0000256" key="19">
    <source>
        <dbReference type="HAMAP-Rule" id="MF_00719"/>
    </source>
</evidence>
<feature type="transmembrane region" description="Helical" evidence="19">
    <location>
        <begin position="34"/>
        <end position="59"/>
    </location>
</feature>
<dbReference type="Pfam" id="PF02654">
    <property type="entry name" value="CobS"/>
    <property type="match status" value="1"/>
</dbReference>
<comment type="subcellular location">
    <subcellularLocation>
        <location evidence="2 19">Cell membrane</location>
        <topology evidence="2 19">Multi-pass membrane protein</topology>
    </subcellularLocation>
</comment>
<evidence type="ECO:0000256" key="4">
    <source>
        <dbReference type="ARBA" id="ARBA00010561"/>
    </source>
</evidence>
<dbReference type="GO" id="GO:0005886">
    <property type="term" value="C:plasma membrane"/>
    <property type="evidence" value="ECO:0007669"/>
    <property type="project" value="UniProtKB-SubCell"/>
</dbReference>
<keyword evidence="23" id="KW-1185">Reference proteome</keyword>
<name>A0A0N8K718_9RHOB</name>
<comment type="pathway">
    <text evidence="3 19">Cofactor biosynthesis; adenosylcobalamin biosynthesis; adenosylcobalamin from cob(II)yrinate a,c-diamide: step 7/7.</text>
</comment>
<dbReference type="HAMAP" id="MF_00719">
    <property type="entry name" value="CobS"/>
    <property type="match status" value="1"/>
</dbReference>
<evidence type="ECO:0000256" key="1">
    <source>
        <dbReference type="ARBA" id="ARBA00001946"/>
    </source>
</evidence>
<comment type="caution">
    <text evidence="21">The sequence shown here is derived from an EMBL/GenBank/DDBJ whole genome shotgun (WGS) entry which is preliminary data.</text>
</comment>
<evidence type="ECO:0000256" key="16">
    <source>
        <dbReference type="ARBA" id="ARBA00032853"/>
    </source>
</evidence>
<comment type="catalytic activity">
    <reaction evidence="17 19">
        <text>alpha-ribazole + adenosylcob(III)inamide-GDP = adenosylcob(III)alamin + GMP + H(+)</text>
        <dbReference type="Rhea" id="RHEA:16049"/>
        <dbReference type="ChEBI" id="CHEBI:10329"/>
        <dbReference type="ChEBI" id="CHEBI:15378"/>
        <dbReference type="ChEBI" id="CHEBI:18408"/>
        <dbReference type="ChEBI" id="CHEBI:58115"/>
        <dbReference type="ChEBI" id="CHEBI:60487"/>
        <dbReference type="EC" id="2.7.8.26"/>
    </reaction>
</comment>
<reference evidence="21 22" key="1">
    <citation type="submission" date="2015-09" db="EMBL/GenBank/DDBJ databases">
        <title>Identification and resolution of microdiversity through metagenomic sequencing of parallel consortia.</title>
        <authorList>
            <person name="Nelson W.C."/>
            <person name="Romine M.F."/>
            <person name="Lindemann S.R."/>
        </authorList>
    </citation>
    <scope>NUCLEOTIDE SEQUENCE [LARGE SCALE GENOMIC DNA]</scope>
    <source>
        <strain evidence="21">HL-91</strain>
    </source>
</reference>
<sequence>MRDALASALLAAQFLTRLPLPARGYTPARWSRAPGFFASVGLALGLALAALFWAAALVWAQPLAALLTLAAGLVITGALHEDGLADCLDGLGGGRDRDRALAIMRDSQIGSYGALGLGLTLGLQAVMLASAPVTIGIGALVIGHTLGRAMMAHALGQGRYLRAKGAGSGLDRPLGRAGWVATGLAMGLAALAAWPFLGAAGAASAILGGIVAGSLWRVWTLHRLGGDTGDTLGALHCMALTGSFLGAAVWA</sequence>
<keyword evidence="7 19" id="KW-1003">Cell membrane</keyword>
<keyword evidence="9 19" id="KW-0808">Transferase</keyword>
<dbReference type="UniPathway" id="UPA00148">
    <property type="reaction ID" value="UER00238"/>
</dbReference>
<evidence type="ECO:0000256" key="2">
    <source>
        <dbReference type="ARBA" id="ARBA00004651"/>
    </source>
</evidence>
<dbReference type="GO" id="GO:0051073">
    <property type="term" value="F:adenosylcobinamide-GDP ribazoletransferase activity"/>
    <property type="evidence" value="ECO:0007669"/>
    <property type="project" value="UniProtKB-UniRule"/>
</dbReference>
<dbReference type="RefSeq" id="WP_072246951.1">
    <property type="nucleotide sequence ID" value="NZ_FBYC01000004.1"/>
</dbReference>
<gene>
    <name evidence="21" type="primary">cobS-2</name>
    <name evidence="19" type="synonym">cobS</name>
    <name evidence="20" type="ORF">Ga0058931_2905</name>
    <name evidence="21" type="ORF">HLUCCA05_13560</name>
</gene>
<protein>
    <recommendedName>
        <fullName evidence="6 19">Adenosylcobinamide-GDP ribazoletransferase</fullName>
        <ecNumber evidence="5 19">2.7.8.26</ecNumber>
    </recommendedName>
    <alternativeName>
        <fullName evidence="16 19">Cobalamin synthase</fullName>
    </alternativeName>
    <alternativeName>
        <fullName evidence="15 19">Cobalamin-5'-phosphate synthase</fullName>
    </alternativeName>
</protein>
<comment type="catalytic activity">
    <reaction evidence="18 19">
        <text>alpha-ribazole 5'-phosphate + adenosylcob(III)inamide-GDP = adenosylcob(III)alamin 5'-phosphate + GMP + H(+)</text>
        <dbReference type="Rhea" id="RHEA:23560"/>
        <dbReference type="ChEBI" id="CHEBI:15378"/>
        <dbReference type="ChEBI" id="CHEBI:57918"/>
        <dbReference type="ChEBI" id="CHEBI:58115"/>
        <dbReference type="ChEBI" id="CHEBI:60487"/>
        <dbReference type="ChEBI" id="CHEBI:60493"/>
        <dbReference type="EC" id="2.7.8.26"/>
    </reaction>
</comment>
<dbReference type="EC" id="2.7.8.26" evidence="5 19"/>
<dbReference type="OrthoDB" id="9794626at2"/>
<evidence type="ECO:0000256" key="9">
    <source>
        <dbReference type="ARBA" id="ARBA00022679"/>
    </source>
</evidence>
<comment type="similarity">
    <text evidence="4 19">Belongs to the CobS family.</text>
</comment>
<dbReference type="PANTHER" id="PTHR34148:SF1">
    <property type="entry name" value="ADENOSYLCOBINAMIDE-GDP RIBAZOLETRANSFERASE"/>
    <property type="match status" value="1"/>
</dbReference>
<accession>A0A0N8K718</accession>
<evidence type="ECO:0000256" key="17">
    <source>
        <dbReference type="ARBA" id="ARBA00048623"/>
    </source>
</evidence>
<evidence type="ECO:0000313" key="21">
    <source>
        <dbReference type="EMBL" id="KPP90497.1"/>
    </source>
</evidence>
<dbReference type="Proteomes" id="UP000050413">
    <property type="component" value="Unassembled WGS sequence"/>
</dbReference>
<dbReference type="PATRIC" id="fig|1666912.4.peg.613"/>
<evidence type="ECO:0000313" key="22">
    <source>
        <dbReference type="Proteomes" id="UP000050413"/>
    </source>
</evidence>
<keyword evidence="11 19" id="KW-0460">Magnesium</keyword>
<evidence type="ECO:0000256" key="11">
    <source>
        <dbReference type="ARBA" id="ARBA00022842"/>
    </source>
</evidence>
<evidence type="ECO:0000256" key="8">
    <source>
        <dbReference type="ARBA" id="ARBA00022573"/>
    </source>
</evidence>
<feature type="transmembrane region" description="Helical" evidence="19">
    <location>
        <begin position="202"/>
        <end position="219"/>
    </location>
</feature>
<dbReference type="EMBL" id="LJSG01000017">
    <property type="protein sequence ID" value="KPP90497.1"/>
    <property type="molecule type" value="Genomic_DNA"/>
</dbReference>
<comment type="function">
    <text evidence="14 19">Joins adenosylcobinamide-GDP and alpha-ribazole to generate adenosylcobalamin (Ado-cobalamin). Also synthesizes adenosylcobalamin 5'-phosphate from adenosylcobinamide-GDP and alpha-ribazole 5'-phosphate.</text>
</comment>
<evidence type="ECO:0000256" key="12">
    <source>
        <dbReference type="ARBA" id="ARBA00022989"/>
    </source>
</evidence>
<keyword evidence="12 19" id="KW-1133">Transmembrane helix</keyword>
<dbReference type="STRING" id="1666912.Ga0058931_2905"/>
<dbReference type="EMBL" id="FBYC01000004">
    <property type="protein sequence ID" value="CUX83311.1"/>
    <property type="molecule type" value="Genomic_DNA"/>
</dbReference>
<dbReference type="PANTHER" id="PTHR34148">
    <property type="entry name" value="ADENOSYLCOBINAMIDE-GDP RIBAZOLETRANSFERASE"/>
    <property type="match status" value="1"/>
</dbReference>
<evidence type="ECO:0000313" key="20">
    <source>
        <dbReference type="EMBL" id="CUX83311.1"/>
    </source>
</evidence>
<keyword evidence="13 19" id="KW-0472">Membrane</keyword>
<evidence type="ECO:0000256" key="10">
    <source>
        <dbReference type="ARBA" id="ARBA00022692"/>
    </source>
</evidence>
<evidence type="ECO:0000256" key="18">
    <source>
        <dbReference type="ARBA" id="ARBA00049504"/>
    </source>
</evidence>